<keyword evidence="4" id="KW-0472">Membrane</keyword>
<dbReference type="InterPro" id="IPR004474">
    <property type="entry name" value="LytR_CpsA_psr"/>
</dbReference>
<organism evidence="6 7">
    <name type="scientific">Alkalicoccus saliphilus</name>
    <dbReference type="NCBI Taxonomy" id="200989"/>
    <lineage>
        <taxon>Bacteria</taxon>
        <taxon>Bacillati</taxon>
        <taxon>Bacillota</taxon>
        <taxon>Bacilli</taxon>
        <taxon>Bacillales</taxon>
        <taxon>Bacillaceae</taxon>
        <taxon>Alkalicoccus</taxon>
    </lineage>
</organism>
<evidence type="ECO:0000313" key="7">
    <source>
        <dbReference type="Proteomes" id="UP000240509"/>
    </source>
</evidence>
<evidence type="ECO:0000256" key="1">
    <source>
        <dbReference type="ARBA" id="ARBA00006068"/>
    </source>
</evidence>
<dbReference type="NCBIfam" id="TIGR00350">
    <property type="entry name" value="lytR_cpsA_psr"/>
    <property type="match status" value="1"/>
</dbReference>
<keyword evidence="7" id="KW-1185">Reference proteome</keyword>
<dbReference type="RefSeq" id="WP_107586385.1">
    <property type="nucleotide sequence ID" value="NZ_PZJJ01000057.1"/>
</dbReference>
<gene>
    <name evidence="6" type="ORF">C6Y45_16820</name>
</gene>
<dbReference type="Proteomes" id="UP000240509">
    <property type="component" value="Unassembled WGS sequence"/>
</dbReference>
<dbReference type="PANTHER" id="PTHR33392:SF6">
    <property type="entry name" value="POLYISOPRENYL-TEICHOIC ACID--PEPTIDOGLYCAN TEICHOIC ACID TRANSFERASE TAGU"/>
    <property type="match status" value="1"/>
</dbReference>
<dbReference type="PANTHER" id="PTHR33392">
    <property type="entry name" value="POLYISOPRENYL-TEICHOIC ACID--PEPTIDOGLYCAN TEICHOIC ACID TRANSFERASE TAGU"/>
    <property type="match status" value="1"/>
</dbReference>
<evidence type="ECO:0000313" key="6">
    <source>
        <dbReference type="EMBL" id="PTL37382.1"/>
    </source>
</evidence>
<evidence type="ECO:0000256" key="3">
    <source>
        <dbReference type="ARBA" id="ARBA00022968"/>
    </source>
</evidence>
<dbReference type="EMBL" id="PZJJ01000057">
    <property type="protein sequence ID" value="PTL37382.1"/>
    <property type="molecule type" value="Genomic_DNA"/>
</dbReference>
<feature type="domain" description="Cell envelope-related transcriptional attenuator" evidence="5">
    <location>
        <begin position="82"/>
        <end position="223"/>
    </location>
</feature>
<evidence type="ECO:0000256" key="2">
    <source>
        <dbReference type="ARBA" id="ARBA00022692"/>
    </source>
</evidence>
<dbReference type="InterPro" id="IPR050922">
    <property type="entry name" value="LytR/CpsA/Psr_CW_biosynth"/>
</dbReference>
<protein>
    <submittedName>
        <fullName evidence="6">LytR family transcriptional regulator</fullName>
    </submittedName>
</protein>
<dbReference type="GO" id="GO:0071555">
    <property type="term" value="P:cell wall organization"/>
    <property type="evidence" value="ECO:0007669"/>
    <property type="project" value="UniProtKB-KW"/>
</dbReference>
<dbReference type="AlphaFoldDB" id="A0A2T4U1U6"/>
<dbReference type="OrthoDB" id="27330at2"/>
<keyword evidence="2" id="KW-0812">Transmembrane</keyword>
<dbReference type="Gene3D" id="3.40.630.190">
    <property type="entry name" value="LCP protein"/>
    <property type="match status" value="1"/>
</dbReference>
<reference evidence="6 7" key="1">
    <citation type="submission" date="2018-03" db="EMBL/GenBank/DDBJ databases">
        <title>Alkalicoccus saliphilus sp. nov., isolated from a mineral pool.</title>
        <authorList>
            <person name="Zhao B."/>
        </authorList>
    </citation>
    <scope>NUCLEOTIDE SEQUENCE [LARGE SCALE GENOMIC DNA]</scope>
    <source>
        <strain evidence="6 7">6AG</strain>
    </source>
</reference>
<comment type="caution">
    <text evidence="6">The sequence shown here is derived from an EMBL/GenBank/DDBJ whole genome shotgun (WGS) entry which is preliminary data.</text>
</comment>
<name>A0A2T4U1U6_9BACI</name>
<proteinExistence type="inferred from homology"/>
<dbReference type="Pfam" id="PF03816">
    <property type="entry name" value="LytR_cpsA_psr"/>
    <property type="match status" value="1"/>
</dbReference>
<accession>A0A2T4U1U6</accession>
<comment type="similarity">
    <text evidence="1">Belongs to the LytR/CpsA/Psr (LCP) family.</text>
</comment>
<sequence>MNSIKWKKILLVAVTSIGVLVVAAGSYGWNKIASTFTNIQEEIERQETERRLDTIDFEEGDPFSVLLMGVDEPEGDHDPYQRSDALILLTVNPEEDSTQMVSIPRDTYTELVGKGEKDKINHAYAFGGTQMTIRTVENFMDVPVDYFVRIDMEGLVDMVDAVDGIEVNNHFEFTHRDVDFEEGPIQLNGEETRIYTTMRDKDPRGDLGRTERQRRVITGILHEGASFSSITRVEEILGAIEDNVRTSFSLREVWDIQSNYRDALNKIKQHEIEGDDGEIDDVYYYMPDEESVEELSHVLQEHLELDDPEEEQIDN</sequence>
<keyword evidence="3" id="KW-0735">Signal-anchor</keyword>
<evidence type="ECO:0000256" key="4">
    <source>
        <dbReference type="ARBA" id="ARBA00022989"/>
    </source>
</evidence>
<keyword evidence="4" id="KW-1133">Transmembrane helix</keyword>
<evidence type="ECO:0000259" key="5">
    <source>
        <dbReference type="Pfam" id="PF03816"/>
    </source>
</evidence>